<sequence length="953" mass="108893">MWEGGPWQHWHLQASMYHNVPHEQVDWAALAKQWIQMQQFQQTMEDTPLPLDQEVPPPPPPPPLPPPPPPIEDSNPPMQETILTSTETTLPGVSNGRDSQVNSVGDGTFVHRNVIGNYWGGWGMNIPAPWGPASEDSATTSTAVGKEAFDYGHMHGNLPLNAQSYEYNHGSDQYAFNQAMFPQAQSDPQFPELDSQFPLPNHQFSQPDPQFTQPDPQFPQFWQPVLQPPDILAPPSFMKKNKKDFTDNELNKALEDTTQLDAVKRKQLPAWIREGLEKMERERQKKIEKEKAKMELEQKLKTEKEDKVVAEHEVKEEEELETHSSPAQVLKSKFESDSENEEGPQQNFVSRSPSSSHVGKTECSPPTIAIKSEEERKQEMILKVRRLLTEILLEVTNEELQICAEDVHKKAVNKAPARQLASSSALASLASGLGGLTGYGSNSEASGSEDSGSEDSDEELQQKIREKKKRFALKEKEILAAIGEEEAAERERESLQKQKALKEDLHQSSITELDEDEKKHNIDTVAEMPIVQNESQEVLINSPKNKSEKIERKDVRHEVVESKSVYEDSVKMNDESYNGSEESDSDTASSHSQNSEVGTGSSSSDTENKAEHKVLQMKAKTTDSSVTDSEDSSRTRSPVREKKELKNPDSHRKQHSRPSPSNTVKNRKGSHNFYSHHKSSNQRSSSERRRHSRKSDNERRSCKSRSGSLNREKKGFRKSTSRSLSREKKDFQKSKSRSISREKRVYHKNRSREKRVSRKSRSRSFSRERRRSHRVRSRSCSRDKRDFRKSRSRSLSRERRHSHRIRSRSFSREKRSSRKSRSVSREKKGSRKSKSRSLSREKRGSNRSRSRSLSKAKKGSRKSKSRSISREKGGSRKRSRSLNRGKEHRLSVKKSRRKSKIDKKSLSRSPTTVRSKSNNKKRKSGKHSLSPSRSPSRSPKRSKRRKSRSSSSE</sequence>
<feature type="compositionally biased region" description="Basic residues" evidence="1">
    <location>
        <begin position="744"/>
        <end position="779"/>
    </location>
</feature>
<feature type="compositionally biased region" description="Basic residues" evidence="1">
    <location>
        <begin position="891"/>
        <end position="901"/>
    </location>
</feature>
<organism evidence="2 3">
    <name type="scientific">Limulus polyphemus</name>
    <name type="common">Atlantic horseshoe crab</name>
    <dbReference type="NCBI Taxonomy" id="6850"/>
    <lineage>
        <taxon>Eukaryota</taxon>
        <taxon>Metazoa</taxon>
        <taxon>Ecdysozoa</taxon>
        <taxon>Arthropoda</taxon>
        <taxon>Chelicerata</taxon>
        <taxon>Merostomata</taxon>
        <taxon>Xiphosura</taxon>
        <taxon>Limulidae</taxon>
        <taxon>Limulus</taxon>
    </lineage>
</organism>
<feature type="compositionally biased region" description="Basic and acidic residues" evidence="1">
    <location>
        <begin position="724"/>
        <end position="743"/>
    </location>
</feature>
<name>A0ABM1B2S9_LIMPO</name>
<evidence type="ECO:0000256" key="1">
    <source>
        <dbReference type="SAM" id="MobiDB-lite"/>
    </source>
</evidence>
<evidence type="ECO:0000313" key="3">
    <source>
        <dbReference type="RefSeq" id="XP_013773629.1"/>
    </source>
</evidence>
<feature type="compositionally biased region" description="Basic and acidic residues" evidence="1">
    <location>
        <begin position="545"/>
        <end position="574"/>
    </location>
</feature>
<feature type="compositionally biased region" description="Basic residues" evidence="1">
    <location>
        <begin position="938"/>
        <end position="953"/>
    </location>
</feature>
<dbReference type="InterPro" id="IPR031937">
    <property type="entry name" value="PNISR"/>
</dbReference>
<reference evidence="3 4" key="1">
    <citation type="submission" date="2025-05" db="UniProtKB">
        <authorList>
            <consortium name="RefSeq"/>
        </authorList>
    </citation>
    <scope>IDENTIFICATION</scope>
    <source>
        <tissue evidence="3 4">Muscle</tissue>
    </source>
</reference>
<feature type="compositionally biased region" description="Polar residues" evidence="1">
    <location>
        <begin position="575"/>
        <end position="605"/>
    </location>
</feature>
<feature type="region of interest" description="Disordered" evidence="1">
    <location>
        <begin position="48"/>
        <end position="79"/>
    </location>
</feature>
<feature type="region of interest" description="Disordered" evidence="1">
    <location>
        <begin position="298"/>
        <end position="376"/>
    </location>
</feature>
<feature type="compositionally biased region" description="Basic residues" evidence="1">
    <location>
        <begin position="917"/>
        <end position="926"/>
    </location>
</feature>
<evidence type="ECO:0000313" key="2">
    <source>
        <dbReference type="Proteomes" id="UP000694941"/>
    </source>
</evidence>
<dbReference type="Pfam" id="PF15996">
    <property type="entry name" value="PNISR"/>
    <property type="match status" value="1"/>
</dbReference>
<evidence type="ECO:0000313" key="4">
    <source>
        <dbReference type="RefSeq" id="XP_013773630.1"/>
    </source>
</evidence>
<dbReference type="RefSeq" id="XP_013773629.1">
    <property type="nucleotide sequence ID" value="XM_013918175.2"/>
</dbReference>
<dbReference type="GeneID" id="106458649"/>
<feature type="compositionally biased region" description="Basic and acidic residues" evidence="1">
    <location>
        <begin position="298"/>
        <end position="315"/>
    </location>
</feature>
<dbReference type="RefSeq" id="XP_013773630.1">
    <property type="nucleotide sequence ID" value="XM_013918176.2"/>
</dbReference>
<gene>
    <name evidence="3 4" type="primary">LOC106458649</name>
</gene>
<protein>
    <submittedName>
        <fullName evidence="3 4">Arginine/serine-rich protein PNISR-like isoform X1</fullName>
    </submittedName>
</protein>
<dbReference type="Proteomes" id="UP000694941">
    <property type="component" value="Unplaced"/>
</dbReference>
<feature type="compositionally biased region" description="Basic residues" evidence="1">
    <location>
        <begin position="787"/>
        <end position="837"/>
    </location>
</feature>
<keyword evidence="2" id="KW-1185">Reference proteome</keyword>
<feature type="compositionally biased region" description="Basic residues" evidence="1">
    <location>
        <begin position="845"/>
        <end position="867"/>
    </location>
</feature>
<feature type="region of interest" description="Disordered" evidence="1">
    <location>
        <begin position="482"/>
        <end position="953"/>
    </location>
</feature>
<feature type="compositionally biased region" description="Low complexity" evidence="1">
    <location>
        <begin position="439"/>
        <end position="450"/>
    </location>
</feature>
<accession>A0ABM1B2S9</accession>
<feature type="compositionally biased region" description="Polar residues" evidence="1">
    <location>
        <begin position="343"/>
        <end position="358"/>
    </location>
</feature>
<feature type="compositionally biased region" description="Polar residues" evidence="1">
    <location>
        <begin position="532"/>
        <end position="544"/>
    </location>
</feature>
<dbReference type="PANTHER" id="PTHR31518">
    <property type="entry name" value="ARGININE/SERINE-RICH PROTEIN PNISR"/>
    <property type="match status" value="1"/>
</dbReference>
<feature type="compositionally biased region" description="Pro residues" evidence="1">
    <location>
        <begin position="55"/>
        <end position="71"/>
    </location>
</feature>
<feature type="region of interest" description="Disordered" evidence="1">
    <location>
        <begin position="431"/>
        <end position="463"/>
    </location>
</feature>
<feature type="compositionally biased region" description="Basic and acidic residues" evidence="1">
    <location>
        <begin position="489"/>
        <end position="506"/>
    </location>
</feature>
<feature type="compositionally biased region" description="Basic and acidic residues" evidence="1">
    <location>
        <begin position="631"/>
        <end position="651"/>
    </location>
</feature>
<proteinExistence type="predicted"/>
<feature type="compositionally biased region" description="Basic residues" evidence="1">
    <location>
        <begin position="665"/>
        <end position="680"/>
    </location>
</feature>